<evidence type="ECO:0000313" key="5">
    <source>
        <dbReference type="EMBL" id="RLP79696.1"/>
    </source>
</evidence>
<sequence>MGRRVAAHLRAAMQQRERKPVPDIETTSPSGPADAWPTELRVVEGKHALAVTFEDGASFILPAEYLRVESPSAEVQGHAPDEKITVPGKRRVRIAAVEPVGNYAVRLQFDDGHGTGIYTWPLLHALGSEQEARFAAYLAELERQDLSRG</sequence>
<proteinExistence type="predicted"/>
<keyword evidence="2" id="KW-0408">Iron</keyword>
<dbReference type="GO" id="GO:0046872">
    <property type="term" value="F:metal ion binding"/>
    <property type="evidence" value="ECO:0007669"/>
    <property type="project" value="UniProtKB-KW"/>
</dbReference>
<reference evidence="5 6" key="1">
    <citation type="submission" date="2018-10" db="EMBL/GenBank/DDBJ databases">
        <title>Xanthobacter tagetidis genome sequencing and assembly.</title>
        <authorList>
            <person name="Maclea K.S."/>
            <person name="Goen A.E."/>
            <person name="Fatima S.A."/>
        </authorList>
    </citation>
    <scope>NUCLEOTIDE SEQUENCE [LARGE SCALE GENOMIC DNA]</scope>
    <source>
        <strain evidence="5 6">ATCC 700314</strain>
    </source>
</reference>
<dbReference type="InterPro" id="IPR038492">
    <property type="entry name" value="GBBH-like_N_sf"/>
</dbReference>
<keyword evidence="1" id="KW-0479">Metal-binding</keyword>
<evidence type="ECO:0000256" key="2">
    <source>
        <dbReference type="ARBA" id="ARBA00023004"/>
    </source>
</evidence>
<dbReference type="Pfam" id="PF06155">
    <property type="entry name" value="GBBH-like_N"/>
    <property type="match status" value="1"/>
</dbReference>
<evidence type="ECO:0000256" key="3">
    <source>
        <dbReference type="SAM" id="MobiDB-lite"/>
    </source>
</evidence>
<dbReference type="PANTHER" id="PTHR35303">
    <property type="entry name" value="OS02G0197800 PROTEIN"/>
    <property type="match status" value="1"/>
</dbReference>
<protein>
    <submittedName>
        <fullName evidence="5">DUF971 domain-containing protein</fullName>
    </submittedName>
</protein>
<feature type="region of interest" description="Disordered" evidence="3">
    <location>
        <begin position="1"/>
        <end position="36"/>
    </location>
</feature>
<comment type="caution">
    <text evidence="5">The sequence shown here is derived from an EMBL/GenBank/DDBJ whole genome shotgun (WGS) entry which is preliminary data.</text>
</comment>
<dbReference type="Proteomes" id="UP000269692">
    <property type="component" value="Unassembled WGS sequence"/>
</dbReference>
<gene>
    <name evidence="5" type="ORF">D9R14_08580</name>
</gene>
<organism evidence="5 6">
    <name type="scientific">Xanthobacter tagetidis</name>
    <dbReference type="NCBI Taxonomy" id="60216"/>
    <lineage>
        <taxon>Bacteria</taxon>
        <taxon>Pseudomonadati</taxon>
        <taxon>Pseudomonadota</taxon>
        <taxon>Alphaproteobacteria</taxon>
        <taxon>Hyphomicrobiales</taxon>
        <taxon>Xanthobacteraceae</taxon>
        <taxon>Xanthobacter</taxon>
    </lineage>
</organism>
<dbReference type="OrthoDB" id="9794178at2"/>
<dbReference type="Gene3D" id="3.30.2020.30">
    <property type="match status" value="1"/>
</dbReference>
<dbReference type="EMBL" id="RCTF01000005">
    <property type="protein sequence ID" value="RLP79696.1"/>
    <property type="molecule type" value="Genomic_DNA"/>
</dbReference>
<dbReference type="AlphaFoldDB" id="A0A3L7AGU1"/>
<dbReference type="PANTHER" id="PTHR35303:SF5">
    <property type="entry name" value="OS02G0197800 PROTEIN"/>
    <property type="match status" value="1"/>
</dbReference>
<dbReference type="InterPro" id="IPR010376">
    <property type="entry name" value="GBBH-like_N"/>
</dbReference>
<evidence type="ECO:0000256" key="1">
    <source>
        <dbReference type="ARBA" id="ARBA00022723"/>
    </source>
</evidence>
<evidence type="ECO:0000259" key="4">
    <source>
        <dbReference type="Pfam" id="PF06155"/>
    </source>
</evidence>
<feature type="domain" description="Gamma-butyrobetaine hydroxylase-like N-terminal" evidence="4">
    <location>
        <begin position="44"/>
        <end position="124"/>
    </location>
</feature>
<name>A0A3L7AGU1_9HYPH</name>
<keyword evidence="6" id="KW-1185">Reference proteome</keyword>
<accession>A0A3L7AGU1</accession>
<evidence type="ECO:0000313" key="6">
    <source>
        <dbReference type="Proteomes" id="UP000269692"/>
    </source>
</evidence>